<keyword evidence="11" id="KW-0223">Dioxygenase</keyword>
<accession>E5RY14</accession>
<dbReference type="GO" id="GO:0046872">
    <property type="term" value="F:metal ion binding"/>
    <property type="evidence" value="ECO:0007669"/>
    <property type="project" value="UniProtKB-KW"/>
</dbReference>
<dbReference type="Gene3D" id="3.90.380.10">
    <property type="entry name" value="Naphthalene 1,2-dioxygenase Alpha Subunit, Chain A, domain 1"/>
    <property type="match status" value="1"/>
</dbReference>
<sequence>MEETGFVSEEILKKVRVGKDYVAAKYGFRNHWYPALFSKDIGEEEIKTVELLGEKILLKRIDGKVFGIKDQCIHKGVPLSRKPECYTKDTISCWYHGFTFRFDDGLLCDIVGVDQSNIIGKRHVKTYPVQEAKGLVFVFVGDEDFDVPDLSEDVPPKFLDEDMAIRGMAREINSNWRVGAENGFDSTHIFIHKDSILIENNDLALPLGLVPTGRGAFKSQTEEGGPKGVFDLFGPETIRPVFQGTVEGQEVRTGTPDGKNLLPHNISIWVPGVLRVDPWPDPKLTQFEWYVPIDGKRHMYIQTIGCRVKNEEEEAAFEKEFEERWKPVALEGFNNDDIWAREAAEDFYADDTGWLREQLFEPDGNIIEWRKMASKYNRGIQTPEDIK</sequence>
<feature type="domain" description="Rieske" evidence="10">
    <location>
        <begin position="32"/>
        <end position="138"/>
    </location>
</feature>
<evidence type="ECO:0000256" key="3">
    <source>
        <dbReference type="ARBA" id="ARBA00022714"/>
    </source>
</evidence>
<evidence type="ECO:0000259" key="10">
    <source>
        <dbReference type="PROSITE" id="PS51296"/>
    </source>
</evidence>
<keyword evidence="6" id="KW-0560">Oxidoreductase</keyword>
<evidence type="ECO:0000256" key="2">
    <source>
        <dbReference type="ARBA" id="ARBA00022692"/>
    </source>
</evidence>
<gene>
    <name evidence="11" type="primary">carAa</name>
</gene>
<evidence type="ECO:0000313" key="11">
    <source>
        <dbReference type="EMBL" id="BAJ61377.1"/>
    </source>
</evidence>
<reference evidence="11" key="1">
    <citation type="submission" date="2011-01" db="EMBL/GenBank/DDBJ databases">
        <title>Genetic characterization of carbazole degrading genes from putative Kordiimonas sp.</title>
        <authorList>
            <person name="Ito Y."/>
            <person name="Maeda R."/>
            <person name="Zulkharnain A.B."/>
            <person name="Iwata K."/>
            <person name="Omori T."/>
        </authorList>
    </citation>
    <scope>NUCLEOTIDE SEQUENCE</scope>
    <source>
        <strain evidence="11">OC6S</strain>
    </source>
</reference>
<dbReference type="GO" id="GO:0005737">
    <property type="term" value="C:cytoplasm"/>
    <property type="evidence" value="ECO:0007669"/>
    <property type="project" value="TreeGrafter"/>
</dbReference>
<evidence type="ECO:0000256" key="4">
    <source>
        <dbReference type="ARBA" id="ARBA00022723"/>
    </source>
</evidence>
<proteinExistence type="predicted"/>
<dbReference type="InterPro" id="IPR017941">
    <property type="entry name" value="Rieske_2Fe-2S"/>
</dbReference>
<evidence type="ECO:0000256" key="7">
    <source>
        <dbReference type="ARBA" id="ARBA00023004"/>
    </source>
</evidence>
<dbReference type="InterPro" id="IPR050584">
    <property type="entry name" value="Cholesterol_7-desaturase"/>
</dbReference>
<dbReference type="InterPro" id="IPR036922">
    <property type="entry name" value="Rieske_2Fe-2S_sf"/>
</dbReference>
<protein>
    <submittedName>
        <fullName evidence="11">Terminal oxygenase component of carbazole 1,9a-dioxygenase</fullName>
    </submittedName>
</protein>
<dbReference type="SUPFAM" id="SSF55961">
    <property type="entry name" value="Bet v1-like"/>
    <property type="match status" value="1"/>
</dbReference>
<evidence type="ECO:0000256" key="6">
    <source>
        <dbReference type="ARBA" id="ARBA00023002"/>
    </source>
</evidence>
<name>E5RY14_UNCXX</name>
<keyword evidence="8" id="KW-0411">Iron-sulfur</keyword>
<dbReference type="SUPFAM" id="SSF50022">
    <property type="entry name" value="ISP domain"/>
    <property type="match status" value="1"/>
</dbReference>
<dbReference type="PROSITE" id="PS51296">
    <property type="entry name" value="RIESKE"/>
    <property type="match status" value="1"/>
</dbReference>
<keyword evidence="3" id="KW-0001">2Fe-2S</keyword>
<keyword evidence="9" id="KW-0472">Membrane</keyword>
<dbReference type="Gene3D" id="2.20.25.680">
    <property type="match status" value="1"/>
</dbReference>
<comment type="subcellular location">
    <subcellularLocation>
        <location evidence="1">Membrane</location>
    </subcellularLocation>
</comment>
<keyword evidence="5" id="KW-1133">Transmembrane helix</keyword>
<dbReference type="GO" id="GO:0051537">
    <property type="term" value="F:2 iron, 2 sulfur cluster binding"/>
    <property type="evidence" value="ECO:0007669"/>
    <property type="project" value="UniProtKB-KW"/>
</dbReference>
<evidence type="ECO:0000256" key="5">
    <source>
        <dbReference type="ARBA" id="ARBA00022989"/>
    </source>
</evidence>
<dbReference type="PANTHER" id="PTHR21266">
    <property type="entry name" value="IRON-SULFUR DOMAIN CONTAINING PROTEIN"/>
    <property type="match status" value="1"/>
</dbReference>
<dbReference type="Gene3D" id="2.20.25.10">
    <property type="match status" value="1"/>
</dbReference>
<keyword evidence="4" id="KW-0479">Metal-binding</keyword>
<dbReference type="EMBL" id="AB608746">
    <property type="protein sequence ID" value="BAJ61377.1"/>
    <property type="molecule type" value="Genomic_DNA"/>
</dbReference>
<dbReference type="Pfam" id="PF00355">
    <property type="entry name" value="Rieske"/>
    <property type="match status" value="1"/>
</dbReference>
<evidence type="ECO:0000256" key="1">
    <source>
        <dbReference type="ARBA" id="ARBA00004370"/>
    </source>
</evidence>
<organism evidence="11">
    <name type="scientific">carbazole-degrading bacterium OC6S</name>
    <dbReference type="NCBI Taxonomy" id="512997"/>
    <lineage>
        <taxon>Bacteria</taxon>
    </lineage>
</organism>
<dbReference type="AlphaFoldDB" id="E5RY14"/>
<evidence type="ECO:0000256" key="9">
    <source>
        <dbReference type="ARBA" id="ARBA00023136"/>
    </source>
</evidence>
<dbReference type="GO" id="GO:0051213">
    <property type="term" value="F:dioxygenase activity"/>
    <property type="evidence" value="ECO:0007669"/>
    <property type="project" value="UniProtKB-KW"/>
</dbReference>
<keyword evidence="7" id="KW-0408">Iron</keyword>
<evidence type="ECO:0000256" key="8">
    <source>
        <dbReference type="ARBA" id="ARBA00023014"/>
    </source>
</evidence>
<keyword evidence="2" id="KW-0812">Transmembrane</keyword>
<dbReference type="PANTHER" id="PTHR21266:SF32">
    <property type="entry name" value="CHOLESTEROL 7-DESATURASE NVD"/>
    <property type="match status" value="1"/>
</dbReference>
<dbReference type="GO" id="GO:0016020">
    <property type="term" value="C:membrane"/>
    <property type="evidence" value="ECO:0007669"/>
    <property type="project" value="UniProtKB-SubCell"/>
</dbReference>
<dbReference type="Pfam" id="PF11723">
    <property type="entry name" value="Aromatic_hydrox"/>
    <property type="match status" value="1"/>
</dbReference>
<dbReference type="InterPro" id="IPR021028">
    <property type="entry name" value="Homotrim_ring_OHase_catalytic"/>
</dbReference>